<protein>
    <recommendedName>
        <fullName evidence="4">Lipoxygenase domain-containing protein</fullName>
    </recommendedName>
</protein>
<name>A0A484MNM5_9ASTE</name>
<organism evidence="2 3">
    <name type="scientific">Cuscuta campestris</name>
    <dbReference type="NCBI Taxonomy" id="132261"/>
    <lineage>
        <taxon>Eukaryota</taxon>
        <taxon>Viridiplantae</taxon>
        <taxon>Streptophyta</taxon>
        <taxon>Embryophyta</taxon>
        <taxon>Tracheophyta</taxon>
        <taxon>Spermatophyta</taxon>
        <taxon>Magnoliopsida</taxon>
        <taxon>eudicotyledons</taxon>
        <taxon>Gunneridae</taxon>
        <taxon>Pentapetalae</taxon>
        <taxon>asterids</taxon>
        <taxon>lamiids</taxon>
        <taxon>Solanales</taxon>
        <taxon>Convolvulaceae</taxon>
        <taxon>Cuscuteae</taxon>
        <taxon>Cuscuta</taxon>
        <taxon>Cuscuta subgen. Grammica</taxon>
        <taxon>Cuscuta sect. Cleistogrammica</taxon>
    </lineage>
</organism>
<feature type="signal peptide" evidence="1">
    <location>
        <begin position="1"/>
        <end position="21"/>
    </location>
</feature>
<dbReference type="AlphaFoldDB" id="A0A484MNM5"/>
<keyword evidence="3" id="KW-1185">Reference proteome</keyword>
<evidence type="ECO:0000256" key="1">
    <source>
        <dbReference type="SAM" id="SignalP"/>
    </source>
</evidence>
<sequence>MGFSGVGAMLLGCAVRALVTAEATLRIENMMLPDRTSDSELTLEQAVLNEREAIRTSLINGIYRYLDLFDKEIIQEYPEAAVEIGTLTFFDNLRKSLVSFENPSPSSLTSLRAFHDVVKKDLSFLDDKPPYWKNNIIYDNFRVVILREKGIDDPKLD</sequence>
<dbReference type="EMBL" id="OOIL02003968">
    <property type="protein sequence ID" value="VFQ90079.1"/>
    <property type="molecule type" value="Genomic_DNA"/>
</dbReference>
<evidence type="ECO:0000313" key="2">
    <source>
        <dbReference type="EMBL" id="VFQ90079.1"/>
    </source>
</evidence>
<evidence type="ECO:0008006" key="4">
    <source>
        <dbReference type="Google" id="ProtNLM"/>
    </source>
</evidence>
<accession>A0A484MNM5</accession>
<gene>
    <name evidence="2" type="ORF">CCAM_LOCUS31855</name>
</gene>
<reference evidence="2 3" key="1">
    <citation type="submission" date="2018-04" db="EMBL/GenBank/DDBJ databases">
        <authorList>
            <person name="Vogel A."/>
        </authorList>
    </citation>
    <scope>NUCLEOTIDE SEQUENCE [LARGE SCALE GENOMIC DNA]</scope>
</reference>
<proteinExistence type="predicted"/>
<feature type="chain" id="PRO_5019783731" description="Lipoxygenase domain-containing protein" evidence="1">
    <location>
        <begin position="22"/>
        <end position="157"/>
    </location>
</feature>
<keyword evidence="1" id="KW-0732">Signal</keyword>
<evidence type="ECO:0000313" key="3">
    <source>
        <dbReference type="Proteomes" id="UP000595140"/>
    </source>
</evidence>
<dbReference type="Proteomes" id="UP000595140">
    <property type="component" value="Unassembled WGS sequence"/>
</dbReference>